<evidence type="ECO:0000259" key="3">
    <source>
        <dbReference type="Pfam" id="PF07331"/>
    </source>
</evidence>
<feature type="domain" description="DUF112" evidence="2">
    <location>
        <begin position="19"/>
        <end position="442"/>
    </location>
</feature>
<feature type="transmembrane region" description="Helical" evidence="1">
    <location>
        <begin position="609"/>
        <end position="626"/>
    </location>
</feature>
<feature type="transmembrane region" description="Helical" evidence="1">
    <location>
        <begin position="169"/>
        <end position="188"/>
    </location>
</feature>
<dbReference type="InterPro" id="IPR009936">
    <property type="entry name" value="DUF1468"/>
</dbReference>
<feature type="transmembrane region" description="Helical" evidence="1">
    <location>
        <begin position="417"/>
        <end position="450"/>
    </location>
</feature>
<proteinExistence type="predicted"/>
<feature type="transmembrane region" description="Helical" evidence="1">
    <location>
        <begin position="551"/>
        <end position="572"/>
    </location>
</feature>
<feature type="transmembrane region" description="Helical" evidence="1">
    <location>
        <begin position="261"/>
        <end position="282"/>
    </location>
</feature>
<feature type="transmembrane region" description="Helical" evidence="1">
    <location>
        <begin position="146"/>
        <end position="162"/>
    </location>
</feature>
<feature type="transmembrane region" description="Helical" evidence="1">
    <location>
        <begin position="60"/>
        <end position="81"/>
    </location>
</feature>
<feature type="transmembrane region" description="Helical" evidence="1">
    <location>
        <begin position="470"/>
        <end position="495"/>
    </location>
</feature>
<keyword evidence="1" id="KW-1133">Transmembrane helix</keyword>
<gene>
    <name evidence="4" type="ORF">SDC9_24510</name>
</gene>
<feature type="domain" description="DUF1468" evidence="3">
    <location>
        <begin position="529"/>
        <end position="662"/>
    </location>
</feature>
<dbReference type="Pfam" id="PF01970">
    <property type="entry name" value="TctA"/>
    <property type="match status" value="1"/>
</dbReference>
<dbReference type="PANTHER" id="PTHR35342">
    <property type="entry name" value="TRICARBOXYLIC TRANSPORT PROTEIN"/>
    <property type="match status" value="1"/>
</dbReference>
<feature type="transmembrane region" description="Helical" evidence="1">
    <location>
        <begin position="390"/>
        <end position="410"/>
    </location>
</feature>
<feature type="transmembrane region" description="Helical" evidence="1">
    <location>
        <begin position="528"/>
        <end position="545"/>
    </location>
</feature>
<feature type="transmembrane region" description="Helical" evidence="1">
    <location>
        <begin position="194"/>
        <end position="215"/>
    </location>
</feature>
<organism evidence="4">
    <name type="scientific">bioreactor metagenome</name>
    <dbReference type="NCBI Taxonomy" id="1076179"/>
    <lineage>
        <taxon>unclassified sequences</taxon>
        <taxon>metagenomes</taxon>
        <taxon>ecological metagenomes</taxon>
    </lineage>
</organism>
<evidence type="ECO:0000256" key="1">
    <source>
        <dbReference type="SAM" id="Phobius"/>
    </source>
</evidence>
<keyword evidence="1" id="KW-0472">Membrane</keyword>
<dbReference type="InterPro" id="IPR002823">
    <property type="entry name" value="DUF112_TM"/>
</dbReference>
<dbReference type="AlphaFoldDB" id="A0A644UIC1"/>
<feature type="transmembrane region" description="Helical" evidence="1">
    <location>
        <begin position="108"/>
        <end position="134"/>
    </location>
</feature>
<feature type="transmembrane region" description="Helical" evidence="1">
    <location>
        <begin position="321"/>
        <end position="344"/>
    </location>
</feature>
<comment type="caution">
    <text evidence="4">The sequence shown here is derived from an EMBL/GenBank/DDBJ whole genome shotgun (WGS) entry which is preliminary data.</text>
</comment>
<dbReference type="PANTHER" id="PTHR35342:SF5">
    <property type="entry name" value="TRICARBOXYLIC TRANSPORT PROTEIN"/>
    <property type="match status" value="1"/>
</dbReference>
<sequence length="667" mass="70568">MTMQIFMESIAAIFTLQNMLFMFVAIVFGMMAGALPGFTATMAVALMVPFTFTMSPVSGLITIGALYCATIFGGSFSAILLNTPGTPSSIGTCFDGYPMARQGRGKEAIYTATIGSGVGGVVGTFGLILFAVPLARAALRFGPPEFFWVAIFGLTIISSISEESLLKGIAAGFIGILISMIGIAPVGGDMRFDFGMVSFQGGVEIVSVLIGFFCIPEIFRMAMDPSASYSEVNSVQHEKGALKRAFNNVIGHPLASLRASILGLIIGILPGAGGNIANLIAYNEAKRASKHPETFGHGEPQGVVATEVSNNAVVEGAMVPLLALGIPGSPPAAIIYGALLLQGLSPGPQLFTRNASLVYAFMLSFFVANILMTIVGFFAGKGMYKAVIKVPIRILIPTILFLTVLGSYAIRNNPMDVIIMFVSGIVGYILKDLGFNTGAFVLGLILGPIAERGFVQGLLMGNNVSMTTPWIILFTRPLSIALIVLSAFSAAWPFIRAAFRKKKGGATIVAAALGKTEAPGAKKLNTDYVGGAIILAITAIFFFQIKEWSRYATMAPKSVLFILALFGLALLIKGRLKPEMITTTFTKLSKSLALVLVVGLLWVFLLDKIGFLVTSFIAFFTIMFAFHPKKGAARIIGAAAVAVGVIAALYLVFVKFLLVSLPTGILI</sequence>
<keyword evidence="1" id="KW-0812">Transmembrane</keyword>
<dbReference type="Pfam" id="PF07331">
    <property type="entry name" value="TctB"/>
    <property type="match status" value="1"/>
</dbReference>
<reference evidence="4" key="1">
    <citation type="submission" date="2019-08" db="EMBL/GenBank/DDBJ databases">
        <authorList>
            <person name="Kucharzyk K."/>
            <person name="Murdoch R.W."/>
            <person name="Higgins S."/>
            <person name="Loffler F."/>
        </authorList>
    </citation>
    <scope>NUCLEOTIDE SEQUENCE</scope>
</reference>
<evidence type="ECO:0000313" key="4">
    <source>
        <dbReference type="EMBL" id="MPL78640.1"/>
    </source>
</evidence>
<feature type="transmembrane region" description="Helical" evidence="1">
    <location>
        <begin position="20"/>
        <end position="48"/>
    </location>
</feature>
<feature type="transmembrane region" description="Helical" evidence="1">
    <location>
        <begin position="356"/>
        <end position="378"/>
    </location>
</feature>
<accession>A0A644UIC1</accession>
<feature type="transmembrane region" description="Helical" evidence="1">
    <location>
        <begin position="638"/>
        <end position="658"/>
    </location>
</feature>
<protein>
    <submittedName>
        <fullName evidence="4">Uncharacterized protein</fullName>
    </submittedName>
</protein>
<dbReference type="EMBL" id="VSSQ01000118">
    <property type="protein sequence ID" value="MPL78640.1"/>
    <property type="molecule type" value="Genomic_DNA"/>
</dbReference>
<name>A0A644UIC1_9ZZZZ</name>
<evidence type="ECO:0000259" key="2">
    <source>
        <dbReference type="Pfam" id="PF01970"/>
    </source>
</evidence>